<dbReference type="Pfam" id="PF22936">
    <property type="entry name" value="Pol_BBD"/>
    <property type="match status" value="1"/>
</dbReference>
<evidence type="ECO:0000259" key="1">
    <source>
        <dbReference type="Pfam" id="PF22936"/>
    </source>
</evidence>
<protein>
    <recommendedName>
        <fullName evidence="1">Retrovirus-related Pol polyprotein from transposon TNT 1-94-like beta-barrel domain-containing protein</fullName>
    </recommendedName>
</protein>
<sequence>MSPVAKAIIQATEEAMVVISVVENEVAELLDIRVVEIKITMRKRKLVNLTNFNAITVTNLAILKDSGCSSHMTANLEAFANMDKSVQTTVKMGDGMVNEARGKGDVQINSTDNKCVKSVLYVLHLDSNILSGMDVVEGLMLDARASKDVFLSTVIYKDESFEIAPNQCCPSYGKTRKYFPGVEMALLARMPSEIHTA</sequence>
<accession>A0A6A6N7R3</accession>
<comment type="caution">
    <text evidence="2">The sequence shown here is derived from an EMBL/GenBank/DDBJ whole genome shotgun (WGS) entry which is preliminary data.</text>
</comment>
<proteinExistence type="predicted"/>
<dbReference type="AlphaFoldDB" id="A0A6A6N7R3"/>
<name>A0A6A6N7R3_HEVBR</name>
<feature type="domain" description="Retrovirus-related Pol polyprotein from transposon TNT 1-94-like beta-barrel" evidence="1">
    <location>
        <begin position="65"/>
        <end position="133"/>
    </location>
</feature>
<dbReference type="InterPro" id="IPR054722">
    <property type="entry name" value="PolX-like_BBD"/>
</dbReference>
<dbReference type="Proteomes" id="UP000467840">
    <property type="component" value="Chromosome 11"/>
</dbReference>
<evidence type="ECO:0000313" key="3">
    <source>
        <dbReference type="Proteomes" id="UP000467840"/>
    </source>
</evidence>
<reference evidence="2 3" key="1">
    <citation type="journal article" date="2020" name="Mol. Plant">
        <title>The Chromosome-Based Rubber Tree Genome Provides New Insights into Spurge Genome Evolution and Rubber Biosynthesis.</title>
        <authorList>
            <person name="Liu J."/>
            <person name="Shi C."/>
            <person name="Shi C.C."/>
            <person name="Li W."/>
            <person name="Zhang Q.J."/>
            <person name="Zhang Y."/>
            <person name="Li K."/>
            <person name="Lu H.F."/>
            <person name="Shi C."/>
            <person name="Zhu S.T."/>
            <person name="Xiao Z.Y."/>
            <person name="Nan H."/>
            <person name="Yue Y."/>
            <person name="Zhu X.G."/>
            <person name="Wu Y."/>
            <person name="Hong X.N."/>
            <person name="Fan G.Y."/>
            <person name="Tong Y."/>
            <person name="Zhang D."/>
            <person name="Mao C.L."/>
            <person name="Liu Y.L."/>
            <person name="Hao S.J."/>
            <person name="Liu W.Q."/>
            <person name="Lv M.Q."/>
            <person name="Zhang H.B."/>
            <person name="Liu Y."/>
            <person name="Hu-Tang G.R."/>
            <person name="Wang J.P."/>
            <person name="Wang J.H."/>
            <person name="Sun Y.H."/>
            <person name="Ni S.B."/>
            <person name="Chen W.B."/>
            <person name="Zhang X.C."/>
            <person name="Jiao Y.N."/>
            <person name="Eichler E.E."/>
            <person name="Li G.H."/>
            <person name="Liu X."/>
            <person name="Gao L.Z."/>
        </authorList>
    </citation>
    <scope>NUCLEOTIDE SEQUENCE [LARGE SCALE GENOMIC DNA]</scope>
    <source>
        <strain evidence="3">cv. GT1</strain>
        <tissue evidence="2">Leaf</tissue>
    </source>
</reference>
<keyword evidence="3" id="KW-1185">Reference proteome</keyword>
<gene>
    <name evidence="2" type="ORF">GH714_001476</name>
</gene>
<organism evidence="2 3">
    <name type="scientific">Hevea brasiliensis</name>
    <name type="common">Para rubber tree</name>
    <name type="synonym">Siphonia brasiliensis</name>
    <dbReference type="NCBI Taxonomy" id="3981"/>
    <lineage>
        <taxon>Eukaryota</taxon>
        <taxon>Viridiplantae</taxon>
        <taxon>Streptophyta</taxon>
        <taxon>Embryophyta</taxon>
        <taxon>Tracheophyta</taxon>
        <taxon>Spermatophyta</taxon>
        <taxon>Magnoliopsida</taxon>
        <taxon>eudicotyledons</taxon>
        <taxon>Gunneridae</taxon>
        <taxon>Pentapetalae</taxon>
        <taxon>rosids</taxon>
        <taxon>fabids</taxon>
        <taxon>Malpighiales</taxon>
        <taxon>Euphorbiaceae</taxon>
        <taxon>Crotonoideae</taxon>
        <taxon>Micrandreae</taxon>
        <taxon>Hevea</taxon>
    </lineage>
</organism>
<dbReference type="EMBL" id="JAAGAX010000002">
    <property type="protein sequence ID" value="KAF2321690.1"/>
    <property type="molecule type" value="Genomic_DNA"/>
</dbReference>
<evidence type="ECO:0000313" key="2">
    <source>
        <dbReference type="EMBL" id="KAF2321690.1"/>
    </source>
</evidence>